<keyword evidence="2" id="KW-0812">Transmembrane</keyword>
<evidence type="ECO:0000313" key="4">
    <source>
        <dbReference type="Proteomes" id="UP001652741"/>
    </source>
</evidence>
<feature type="compositionally biased region" description="Polar residues" evidence="1">
    <location>
        <begin position="124"/>
        <end position="134"/>
    </location>
</feature>
<proteinExistence type="predicted"/>
<dbReference type="PANTHER" id="PTHR15568:SF0">
    <property type="entry name" value="PROTEIN EVI2A"/>
    <property type="match status" value="1"/>
</dbReference>
<evidence type="ECO:0000313" key="5">
    <source>
        <dbReference type="RefSeq" id="XP_045572979.1"/>
    </source>
</evidence>
<accession>A0ABM3EPL1</accession>
<feature type="signal peptide" evidence="3">
    <location>
        <begin position="1"/>
        <end position="20"/>
    </location>
</feature>
<feature type="chain" id="PRO_5045710386" evidence="3">
    <location>
        <begin position="21"/>
        <end position="252"/>
    </location>
</feature>
<evidence type="ECO:0000256" key="1">
    <source>
        <dbReference type="SAM" id="MobiDB-lite"/>
    </source>
</evidence>
<feature type="region of interest" description="Disordered" evidence="1">
    <location>
        <begin position="124"/>
        <end position="252"/>
    </location>
</feature>
<feature type="compositionally biased region" description="Basic and acidic residues" evidence="1">
    <location>
        <begin position="168"/>
        <end position="199"/>
    </location>
</feature>
<feature type="compositionally biased region" description="Low complexity" evidence="1">
    <location>
        <begin position="228"/>
        <end position="252"/>
    </location>
</feature>
<feature type="compositionally biased region" description="Polar residues" evidence="1">
    <location>
        <begin position="203"/>
        <end position="227"/>
    </location>
</feature>
<keyword evidence="2" id="KW-1133">Transmembrane helix</keyword>
<feature type="compositionally biased region" description="Polar residues" evidence="1">
    <location>
        <begin position="54"/>
        <end position="63"/>
    </location>
</feature>
<name>A0ABM3EPL1_SALSA</name>
<dbReference type="RefSeq" id="XP_045572979.1">
    <property type="nucleotide sequence ID" value="XM_045717023.1"/>
</dbReference>
<dbReference type="Proteomes" id="UP001652741">
    <property type="component" value="Chromosome ssa04"/>
</dbReference>
<protein>
    <submittedName>
        <fullName evidence="5">Uncharacterized protein</fullName>
    </submittedName>
</protein>
<sequence>MNGSRVCLLLYSVVLMGCGANPDTTMGPSVTTGLTTTTNQTSTTHSTRATSGTNIPANTNTPSRPYAKAHPDPCPDCLFTEMNGTILLIVAGCLVVLCTVLLVSTVVLLYQVFHLKHQLCSSTISSRPTRNNVDLVSGSGHWGTGQKTKERPGSEPSETSLMMPELRQTQEGERGKEEEPEKEVKEQGKDEMAKKEEKGAATANVTSGSAENGAATPSQESPVTINQPAKPSDPAATTASPSSQASSDVVVG</sequence>
<dbReference type="Pfam" id="PF05399">
    <property type="entry name" value="EVI2A"/>
    <property type="match status" value="1"/>
</dbReference>
<feature type="transmembrane region" description="Helical" evidence="2">
    <location>
        <begin position="86"/>
        <end position="110"/>
    </location>
</feature>
<dbReference type="GeneID" id="123742469"/>
<dbReference type="PROSITE" id="PS51257">
    <property type="entry name" value="PROKAR_LIPOPROTEIN"/>
    <property type="match status" value="1"/>
</dbReference>
<keyword evidence="2" id="KW-0472">Membrane</keyword>
<gene>
    <name evidence="5" type="primary">LOC123742469</name>
</gene>
<dbReference type="PANTHER" id="PTHR15568">
    <property type="entry name" value="ECOTROPIC VIRAL INTEGRATION SITE 2A"/>
    <property type="match status" value="1"/>
</dbReference>
<evidence type="ECO:0000256" key="3">
    <source>
        <dbReference type="SAM" id="SignalP"/>
    </source>
</evidence>
<reference evidence="5" key="1">
    <citation type="submission" date="2025-08" db="UniProtKB">
        <authorList>
            <consortium name="RefSeq"/>
        </authorList>
    </citation>
    <scope>IDENTIFICATION</scope>
</reference>
<keyword evidence="3" id="KW-0732">Signal</keyword>
<feature type="region of interest" description="Disordered" evidence="1">
    <location>
        <begin position="29"/>
        <end position="67"/>
    </location>
</feature>
<evidence type="ECO:0000256" key="2">
    <source>
        <dbReference type="SAM" id="Phobius"/>
    </source>
</evidence>
<keyword evidence="4" id="KW-1185">Reference proteome</keyword>
<organism evidence="4 5">
    <name type="scientific">Salmo salar</name>
    <name type="common">Atlantic salmon</name>
    <dbReference type="NCBI Taxonomy" id="8030"/>
    <lineage>
        <taxon>Eukaryota</taxon>
        <taxon>Metazoa</taxon>
        <taxon>Chordata</taxon>
        <taxon>Craniata</taxon>
        <taxon>Vertebrata</taxon>
        <taxon>Euteleostomi</taxon>
        <taxon>Actinopterygii</taxon>
        <taxon>Neopterygii</taxon>
        <taxon>Teleostei</taxon>
        <taxon>Protacanthopterygii</taxon>
        <taxon>Salmoniformes</taxon>
        <taxon>Salmonidae</taxon>
        <taxon>Salmoninae</taxon>
        <taxon>Salmo</taxon>
    </lineage>
</organism>
<feature type="compositionally biased region" description="Low complexity" evidence="1">
    <location>
        <begin position="29"/>
        <end position="53"/>
    </location>
</feature>
<dbReference type="InterPro" id="IPR008608">
    <property type="entry name" value="Ectropic_vir_integratn_site_2A"/>
</dbReference>